<sequence length="72" mass="8353">MNDIKKEYAIYNNDGKYGRMYFTGTEWGGPGYSNQLGGAYRFDNKPKAEEARDWLNDSLVVPQKHFIEEVTQ</sequence>
<proteinExistence type="predicted"/>
<reference evidence="1" key="1">
    <citation type="journal article" date="2022" name="Curr. Microbiol.">
        <title>Isolation, Characterization, and Comparative Genomic Analysis of vB_Pd_C23, a Novel Bacteriophage of Pantoea dispersa.</title>
        <authorList>
            <person name="Grami E."/>
            <person name="Laadouze I."/>
            <person name="Ben Tiba S."/>
            <person name="Hafiane A."/>
            <person name="Sealey K.S."/>
            <person name="Saidi N."/>
        </authorList>
    </citation>
    <scope>NUCLEOTIDE SEQUENCE</scope>
</reference>
<protein>
    <submittedName>
        <fullName evidence="1">Uncharacterized protein</fullName>
    </submittedName>
</protein>
<accession>A0AAE9C7J4</accession>
<organism evidence="1 2">
    <name type="scientific">Pantoea phage PdC23</name>
    <dbReference type="NCBI Taxonomy" id="2894356"/>
    <lineage>
        <taxon>Viruses</taxon>
        <taxon>Duplodnaviria</taxon>
        <taxon>Heunggongvirae</taxon>
        <taxon>Uroviricota</taxon>
        <taxon>Caudoviricetes</taxon>
        <taxon>Felixviridae</taxon>
        <taxon>Certevirus</taxon>
        <taxon>Certevirus C23</taxon>
    </lineage>
</organism>
<dbReference type="Proteomes" id="UP000828384">
    <property type="component" value="Segment"/>
</dbReference>
<gene>
    <name evidence="1" type="ORF">pdc_069</name>
</gene>
<keyword evidence="2" id="KW-1185">Reference proteome</keyword>
<evidence type="ECO:0000313" key="1">
    <source>
        <dbReference type="EMBL" id="UGC97782.1"/>
    </source>
</evidence>
<evidence type="ECO:0000313" key="2">
    <source>
        <dbReference type="Proteomes" id="UP000828384"/>
    </source>
</evidence>
<dbReference type="EMBL" id="OL396571">
    <property type="protein sequence ID" value="UGC97782.1"/>
    <property type="molecule type" value="Genomic_DNA"/>
</dbReference>
<name>A0AAE9C7J4_9CAUD</name>